<dbReference type="GO" id="GO:0005886">
    <property type="term" value="C:plasma membrane"/>
    <property type="evidence" value="ECO:0007669"/>
    <property type="project" value="UniProtKB-SubCell"/>
</dbReference>
<keyword evidence="9 11" id="KW-0472">Membrane</keyword>
<feature type="transmembrane region" description="Helical" evidence="11">
    <location>
        <begin position="82"/>
        <end position="100"/>
    </location>
</feature>
<evidence type="ECO:0000256" key="1">
    <source>
        <dbReference type="ARBA" id="ARBA00004162"/>
    </source>
</evidence>
<keyword evidence="6" id="KW-0653">Protein transport</keyword>
<reference evidence="12 13" key="1">
    <citation type="submission" date="2018-09" db="EMBL/GenBank/DDBJ databases">
        <title>Genome sequencing of Nocardioides immobilis CCTCC AB 2017083 for comparison to Nocardioides silvaticus.</title>
        <authorList>
            <person name="Li C."/>
            <person name="Wang G."/>
        </authorList>
    </citation>
    <scope>NUCLEOTIDE SEQUENCE [LARGE SCALE GENOMIC DNA]</scope>
    <source>
        <strain evidence="12 13">CCTCC AB 2017083</strain>
    </source>
</reference>
<keyword evidence="13" id="KW-1185">Reference proteome</keyword>
<accession>A0A417XVD1</accession>
<evidence type="ECO:0000313" key="12">
    <source>
        <dbReference type="EMBL" id="RHW24323.1"/>
    </source>
</evidence>
<protein>
    <submittedName>
        <fullName evidence="12">Preprotein translocase subunit YajC</fullName>
    </submittedName>
</protein>
<keyword evidence="4" id="KW-1003">Cell membrane</keyword>
<evidence type="ECO:0000256" key="5">
    <source>
        <dbReference type="ARBA" id="ARBA00022692"/>
    </source>
</evidence>
<sequence length="196" mass="20311">MGAPRADTASDGRRTGRTHALRRVGSVAGATRSATAVRRCGLPNTHGYTCPSARPGVRAAARIRSCGHVLGPFSEGSLVEELAPLLWIVAIALIFWLLIIRPAQRRQKEIARVQASIAPGETVVLTSGIFGTVVSTDDGSLMVEIAPGVAVKVARGAVGSVVRPEEAAAVDSADEAGEAPAEDAADQAPDADNEER</sequence>
<dbReference type="GO" id="GO:0015031">
    <property type="term" value="P:protein transport"/>
    <property type="evidence" value="ECO:0007669"/>
    <property type="project" value="UniProtKB-KW"/>
</dbReference>
<dbReference type="PANTHER" id="PTHR33909:SF1">
    <property type="entry name" value="SEC TRANSLOCON ACCESSORY COMPLEX SUBUNIT YAJC"/>
    <property type="match status" value="1"/>
</dbReference>
<evidence type="ECO:0000313" key="13">
    <source>
        <dbReference type="Proteomes" id="UP000283644"/>
    </source>
</evidence>
<dbReference type="Proteomes" id="UP000283644">
    <property type="component" value="Unassembled WGS sequence"/>
</dbReference>
<organism evidence="12 13">
    <name type="scientific">Nocardioides immobilis</name>
    <dbReference type="NCBI Taxonomy" id="2049295"/>
    <lineage>
        <taxon>Bacteria</taxon>
        <taxon>Bacillati</taxon>
        <taxon>Actinomycetota</taxon>
        <taxon>Actinomycetes</taxon>
        <taxon>Propionibacteriales</taxon>
        <taxon>Nocardioidaceae</taxon>
        <taxon>Nocardioides</taxon>
    </lineage>
</organism>
<gene>
    <name evidence="12" type="primary">yajC</name>
    <name evidence="12" type="ORF">D0Z08_24705</name>
</gene>
<dbReference type="OrthoDB" id="3711957at2"/>
<dbReference type="InterPro" id="IPR003849">
    <property type="entry name" value="Preprotein_translocase_YajC"/>
</dbReference>
<evidence type="ECO:0000256" key="11">
    <source>
        <dbReference type="SAM" id="Phobius"/>
    </source>
</evidence>
<dbReference type="AlphaFoldDB" id="A0A417XVD1"/>
<keyword evidence="8" id="KW-0811">Translocation</keyword>
<evidence type="ECO:0000256" key="6">
    <source>
        <dbReference type="ARBA" id="ARBA00022927"/>
    </source>
</evidence>
<keyword evidence="7 11" id="KW-1133">Transmembrane helix</keyword>
<feature type="compositionally biased region" description="Acidic residues" evidence="10">
    <location>
        <begin position="172"/>
        <end position="196"/>
    </location>
</feature>
<evidence type="ECO:0000256" key="8">
    <source>
        <dbReference type="ARBA" id="ARBA00023010"/>
    </source>
</evidence>
<proteinExistence type="inferred from homology"/>
<evidence type="ECO:0000256" key="9">
    <source>
        <dbReference type="ARBA" id="ARBA00023136"/>
    </source>
</evidence>
<dbReference type="SMART" id="SM01323">
    <property type="entry name" value="YajC"/>
    <property type="match status" value="1"/>
</dbReference>
<dbReference type="PANTHER" id="PTHR33909">
    <property type="entry name" value="SEC TRANSLOCON ACCESSORY COMPLEX SUBUNIT YAJC"/>
    <property type="match status" value="1"/>
</dbReference>
<evidence type="ECO:0000256" key="7">
    <source>
        <dbReference type="ARBA" id="ARBA00022989"/>
    </source>
</evidence>
<dbReference type="NCBIfam" id="TIGR00739">
    <property type="entry name" value="yajC"/>
    <property type="match status" value="1"/>
</dbReference>
<comment type="subcellular location">
    <subcellularLocation>
        <location evidence="1">Cell membrane</location>
        <topology evidence="1">Single-pass membrane protein</topology>
    </subcellularLocation>
</comment>
<name>A0A417XVD1_9ACTN</name>
<dbReference type="PRINTS" id="PR01853">
    <property type="entry name" value="YAJCTRNLCASE"/>
</dbReference>
<keyword evidence="5 11" id="KW-0812">Transmembrane</keyword>
<feature type="region of interest" description="Disordered" evidence="10">
    <location>
        <begin position="164"/>
        <end position="196"/>
    </location>
</feature>
<evidence type="ECO:0000256" key="2">
    <source>
        <dbReference type="ARBA" id="ARBA00006742"/>
    </source>
</evidence>
<evidence type="ECO:0000256" key="3">
    <source>
        <dbReference type="ARBA" id="ARBA00022448"/>
    </source>
</evidence>
<comment type="caution">
    <text evidence="12">The sequence shown here is derived from an EMBL/GenBank/DDBJ whole genome shotgun (WGS) entry which is preliminary data.</text>
</comment>
<evidence type="ECO:0000256" key="10">
    <source>
        <dbReference type="SAM" id="MobiDB-lite"/>
    </source>
</evidence>
<dbReference type="Pfam" id="PF02699">
    <property type="entry name" value="YajC"/>
    <property type="match status" value="1"/>
</dbReference>
<keyword evidence="3" id="KW-0813">Transport</keyword>
<evidence type="ECO:0000256" key="4">
    <source>
        <dbReference type="ARBA" id="ARBA00022475"/>
    </source>
</evidence>
<comment type="similarity">
    <text evidence="2">Belongs to the YajC family.</text>
</comment>
<dbReference type="EMBL" id="QXGH01000033">
    <property type="protein sequence ID" value="RHW24323.1"/>
    <property type="molecule type" value="Genomic_DNA"/>
</dbReference>